<dbReference type="EC" id="2.3.1.4" evidence="11"/>
<dbReference type="InterPro" id="IPR039143">
    <property type="entry name" value="GNPNAT1-like"/>
</dbReference>
<dbReference type="PANTHER" id="PTHR13355">
    <property type="entry name" value="GLUCOSAMINE 6-PHOSPHATE N-ACETYLTRANSFERASE"/>
    <property type="match status" value="1"/>
</dbReference>
<dbReference type="PANTHER" id="PTHR13355:SF11">
    <property type="entry name" value="GLUCOSAMINE 6-PHOSPHATE N-ACETYLTRANSFERASE"/>
    <property type="match status" value="1"/>
</dbReference>
<dbReference type="SUPFAM" id="SSF55729">
    <property type="entry name" value="Acyl-CoA N-acyltransferases (Nat)"/>
    <property type="match status" value="1"/>
</dbReference>
<reference evidence="13 14" key="1">
    <citation type="journal article" date="2008" name="Nature">
        <title>The Trichoplax genome and the nature of placozoans.</title>
        <authorList>
            <person name="Srivastava M."/>
            <person name="Begovic E."/>
            <person name="Chapman J."/>
            <person name="Putnam N.H."/>
            <person name="Hellsten U."/>
            <person name="Kawashima T."/>
            <person name="Kuo A."/>
            <person name="Mitros T."/>
            <person name="Salamov A."/>
            <person name="Carpenter M.L."/>
            <person name="Signorovitch A.Y."/>
            <person name="Moreno M.A."/>
            <person name="Kamm K."/>
            <person name="Grimwood J."/>
            <person name="Schmutz J."/>
            <person name="Shapiro H."/>
            <person name="Grigoriev I.V."/>
            <person name="Buss L.W."/>
            <person name="Schierwater B."/>
            <person name="Dellaporta S.L."/>
            <person name="Rokhsar D.S."/>
        </authorList>
    </citation>
    <scope>NUCLEOTIDE SEQUENCE [LARGE SCALE GENOMIC DNA]</scope>
    <source>
        <strain evidence="13 14">Grell-BS-1999</strain>
    </source>
</reference>
<dbReference type="FunCoup" id="B3SCP3">
    <property type="interactions" value="1099"/>
</dbReference>
<dbReference type="Gene3D" id="3.40.630.30">
    <property type="match status" value="1"/>
</dbReference>
<keyword evidence="14" id="KW-1185">Reference proteome</keyword>
<comment type="pathway">
    <text evidence="3 11">Nucleotide-sugar biosynthesis; UDP-N-acetyl-alpha-D-glucosamine biosynthesis; N-acetyl-alpha-D-glucosamine 1-phosphate from alpha-D-glucosamine 6-phosphate (route I): step 1/2.</text>
</comment>
<dbReference type="OMA" id="NQRYDWI"/>
<evidence type="ECO:0000313" key="13">
    <source>
        <dbReference type="EMBL" id="EDV19487.1"/>
    </source>
</evidence>
<dbReference type="eggNOG" id="KOG3396">
    <property type="taxonomic scope" value="Eukaryota"/>
</dbReference>
<dbReference type="InterPro" id="IPR016181">
    <property type="entry name" value="Acyl_CoA_acyltransferase"/>
</dbReference>
<evidence type="ECO:0000256" key="2">
    <source>
        <dbReference type="ARBA" id="ARBA00004586"/>
    </source>
</evidence>
<sequence length="150" mass="17516">LVVRPLQRDDFDKGYLQLLSNLTEVGDVTKEMFYKRFDHMKSWQNSHFVTVIEDTSTGKIIGNTTLVIEQKFIHCATYRGRIEDVIVDDAYRGKQLAKILVGSMVLLSEKVDCYKLTLECTEDYMPFYQKFGLATNQSRYMQKKFFDVKS</sequence>
<dbReference type="Proteomes" id="UP000009022">
    <property type="component" value="Unassembled WGS sequence"/>
</dbReference>
<dbReference type="AlphaFoldDB" id="B3SCP3"/>
<evidence type="ECO:0000256" key="1">
    <source>
        <dbReference type="ARBA" id="ARBA00004184"/>
    </source>
</evidence>
<dbReference type="OrthoDB" id="10039976at2759"/>
<evidence type="ECO:0000256" key="6">
    <source>
        <dbReference type="ARBA" id="ARBA00022679"/>
    </source>
</evidence>
<dbReference type="EMBL" id="DS985272">
    <property type="protein sequence ID" value="EDV19487.1"/>
    <property type="molecule type" value="Genomic_DNA"/>
</dbReference>
<organism evidence="13 14">
    <name type="scientific">Trichoplax adhaerens</name>
    <name type="common">Trichoplax reptans</name>
    <dbReference type="NCBI Taxonomy" id="10228"/>
    <lineage>
        <taxon>Eukaryota</taxon>
        <taxon>Metazoa</taxon>
        <taxon>Placozoa</taxon>
        <taxon>Uniplacotomia</taxon>
        <taxon>Trichoplacea</taxon>
        <taxon>Trichoplacidae</taxon>
        <taxon>Trichoplax</taxon>
    </lineage>
</organism>
<comment type="catalytic activity">
    <reaction evidence="10 11">
        <text>D-glucosamine 6-phosphate + acetyl-CoA = N-acetyl-D-glucosamine 6-phosphate + CoA + H(+)</text>
        <dbReference type="Rhea" id="RHEA:10292"/>
        <dbReference type="ChEBI" id="CHEBI:15378"/>
        <dbReference type="ChEBI" id="CHEBI:57287"/>
        <dbReference type="ChEBI" id="CHEBI:57288"/>
        <dbReference type="ChEBI" id="CHEBI:57513"/>
        <dbReference type="ChEBI" id="CHEBI:58725"/>
        <dbReference type="EC" id="2.3.1.4"/>
    </reaction>
</comment>
<dbReference type="GeneID" id="6759239"/>
<evidence type="ECO:0000256" key="10">
    <source>
        <dbReference type="ARBA" id="ARBA00048964"/>
    </source>
</evidence>
<feature type="non-terminal residue" evidence="13">
    <location>
        <position position="1"/>
    </location>
</feature>
<dbReference type="FunFam" id="3.40.630.30:FF:000048">
    <property type="entry name" value="Glucosamine 6-phosphate N-acetyltransferase"/>
    <property type="match status" value="1"/>
</dbReference>
<evidence type="ECO:0000256" key="3">
    <source>
        <dbReference type="ARBA" id="ARBA00004832"/>
    </source>
</evidence>
<evidence type="ECO:0000256" key="8">
    <source>
        <dbReference type="ARBA" id="ARBA00023136"/>
    </source>
</evidence>
<accession>B3SCP3</accession>
<evidence type="ECO:0000256" key="11">
    <source>
        <dbReference type="RuleBase" id="RU365086"/>
    </source>
</evidence>
<evidence type="ECO:0000259" key="12">
    <source>
        <dbReference type="PROSITE" id="PS51186"/>
    </source>
</evidence>
<dbReference type="PROSITE" id="PS51186">
    <property type="entry name" value="GNAT"/>
    <property type="match status" value="1"/>
</dbReference>
<dbReference type="GO" id="GO:0005789">
    <property type="term" value="C:endoplasmic reticulum membrane"/>
    <property type="evidence" value="ECO:0007669"/>
    <property type="project" value="UniProtKB-SubCell"/>
</dbReference>
<keyword evidence="9 11" id="KW-0012">Acyltransferase</keyword>
<dbReference type="STRING" id="10228.B3SCP3"/>
<dbReference type="UniPathway" id="UPA00113">
    <property type="reaction ID" value="UER00529"/>
</dbReference>
<dbReference type="InterPro" id="IPR000182">
    <property type="entry name" value="GNAT_dom"/>
</dbReference>
<dbReference type="PhylomeDB" id="B3SCP3"/>
<dbReference type="KEGG" id="tad:TRIADDRAFT_33438"/>
<evidence type="ECO:0000256" key="5">
    <source>
        <dbReference type="ARBA" id="ARBA00011738"/>
    </source>
</evidence>
<keyword evidence="8" id="KW-0472">Membrane</keyword>
<evidence type="ECO:0000256" key="9">
    <source>
        <dbReference type="ARBA" id="ARBA00023315"/>
    </source>
</evidence>
<gene>
    <name evidence="13" type="ORF">TRIADDRAFT_33438</name>
</gene>
<proteinExistence type="inferred from homology"/>
<protein>
    <recommendedName>
        <fullName evidence="11">Glucosamine 6-phosphate N-acetyltransferase</fullName>
        <ecNumber evidence="11">2.3.1.4</ecNumber>
    </recommendedName>
</protein>
<name>B3SCP3_TRIAD</name>
<evidence type="ECO:0000256" key="7">
    <source>
        <dbReference type="ARBA" id="ARBA00022824"/>
    </source>
</evidence>
<dbReference type="RefSeq" id="XP_002118004.1">
    <property type="nucleotide sequence ID" value="XM_002117968.1"/>
</dbReference>
<dbReference type="Pfam" id="PF00583">
    <property type="entry name" value="Acetyltransf_1"/>
    <property type="match status" value="1"/>
</dbReference>
<dbReference type="CTD" id="6759239"/>
<dbReference type="InParanoid" id="B3SCP3"/>
<feature type="domain" description="N-acetyltransferase" evidence="12">
    <location>
        <begin position="1"/>
        <end position="150"/>
    </location>
</feature>
<dbReference type="HOGENOM" id="CLU_072095_2_0_1"/>
<comment type="similarity">
    <text evidence="4 11">Belongs to the acetyltransferase family. GNA1 subfamily.</text>
</comment>
<evidence type="ECO:0000313" key="14">
    <source>
        <dbReference type="Proteomes" id="UP000009022"/>
    </source>
</evidence>
<dbReference type="GO" id="GO:0006048">
    <property type="term" value="P:UDP-N-acetylglucosamine biosynthetic process"/>
    <property type="evidence" value="ECO:0007669"/>
    <property type="project" value="UniProtKB-UniRule"/>
</dbReference>
<dbReference type="GO" id="GO:0004343">
    <property type="term" value="F:glucosamine 6-phosphate N-acetyltransferase activity"/>
    <property type="evidence" value="ECO:0000318"/>
    <property type="project" value="GO_Central"/>
</dbReference>
<comment type="subcellular location">
    <subcellularLocation>
        <location evidence="1">Endomembrane system</location>
        <topology evidence="1">Peripheral membrane protein</topology>
    </subcellularLocation>
    <subcellularLocation>
        <location evidence="2">Endoplasmic reticulum membrane</location>
    </subcellularLocation>
</comment>
<keyword evidence="6 11" id="KW-0808">Transferase</keyword>
<keyword evidence="7" id="KW-0256">Endoplasmic reticulum</keyword>
<evidence type="ECO:0000256" key="4">
    <source>
        <dbReference type="ARBA" id="ARBA00006048"/>
    </source>
</evidence>
<comment type="subunit">
    <text evidence="5">Homodimer.</text>
</comment>